<accession>A0ACB7V538</accession>
<evidence type="ECO:0000313" key="2">
    <source>
        <dbReference type="Proteomes" id="UP000827976"/>
    </source>
</evidence>
<protein>
    <submittedName>
        <fullName evidence="1">Ubiquitin-like protein</fullName>
    </submittedName>
</protein>
<comment type="caution">
    <text evidence="1">The sequence shown here is derived from an EMBL/GenBank/DDBJ whole genome shotgun (WGS) entry which is preliminary data.</text>
</comment>
<dbReference type="EMBL" id="CM037021">
    <property type="protein sequence ID" value="KAH7668439.1"/>
    <property type="molecule type" value="Genomic_DNA"/>
</dbReference>
<gene>
    <name evidence="1" type="ORF">IHE45_11G011100</name>
</gene>
<name>A0ACB7V538_DIOAL</name>
<dbReference type="Proteomes" id="UP000827976">
    <property type="component" value="Chromosome 11"/>
</dbReference>
<proteinExistence type="predicted"/>
<sequence>MLRSKSSKPSSPAIAGDTAKAVDEWEVRPGGMLVQKRNPNADAGAVAFPPIPNIRVRVKHGSAYLDVYLSPQSTFGELKKLLSERTGLHPLDQKLVYKGKDRDSSAYLDIAGVKDRSKIVLLEDSTAQAKRVLEMRRSAKMEKAAKSISQISVEVDKLALQVSALDAAVSKGVKVGENDVLNLIELLMTQLIKLDGIAVDGEAKQQRGMQVRRVQKYVERLDVLKIKSNAEQQKKQQQQQQQLQIQKQQATTLDFFDSLFSPPTPTASTVTTVSSASSAPTPRFDWEIF</sequence>
<organism evidence="1 2">
    <name type="scientific">Dioscorea alata</name>
    <name type="common">Purple yam</name>
    <dbReference type="NCBI Taxonomy" id="55571"/>
    <lineage>
        <taxon>Eukaryota</taxon>
        <taxon>Viridiplantae</taxon>
        <taxon>Streptophyta</taxon>
        <taxon>Embryophyta</taxon>
        <taxon>Tracheophyta</taxon>
        <taxon>Spermatophyta</taxon>
        <taxon>Magnoliopsida</taxon>
        <taxon>Liliopsida</taxon>
        <taxon>Dioscoreales</taxon>
        <taxon>Dioscoreaceae</taxon>
        <taxon>Dioscorea</taxon>
    </lineage>
</organism>
<keyword evidence="2" id="KW-1185">Reference proteome</keyword>
<reference evidence="2" key="1">
    <citation type="journal article" date="2022" name="Nat. Commun.">
        <title>Chromosome evolution and the genetic basis of agronomically important traits in greater yam.</title>
        <authorList>
            <person name="Bredeson J.V."/>
            <person name="Lyons J.B."/>
            <person name="Oniyinde I.O."/>
            <person name="Okereke N.R."/>
            <person name="Kolade O."/>
            <person name="Nnabue I."/>
            <person name="Nwadili C.O."/>
            <person name="Hribova E."/>
            <person name="Parker M."/>
            <person name="Nwogha J."/>
            <person name="Shu S."/>
            <person name="Carlson J."/>
            <person name="Kariba R."/>
            <person name="Muthemba S."/>
            <person name="Knop K."/>
            <person name="Barton G.J."/>
            <person name="Sherwood A.V."/>
            <person name="Lopez-Montes A."/>
            <person name="Asiedu R."/>
            <person name="Jamnadass R."/>
            <person name="Muchugi A."/>
            <person name="Goodstein D."/>
            <person name="Egesi C.N."/>
            <person name="Featherston J."/>
            <person name="Asfaw A."/>
            <person name="Simpson G.G."/>
            <person name="Dolezel J."/>
            <person name="Hendre P.S."/>
            <person name="Van Deynze A."/>
            <person name="Kumar P.L."/>
            <person name="Obidiegwu J.E."/>
            <person name="Bhattacharjee R."/>
            <person name="Rokhsar D.S."/>
        </authorList>
    </citation>
    <scope>NUCLEOTIDE SEQUENCE [LARGE SCALE GENOMIC DNA]</scope>
    <source>
        <strain evidence="2">cv. TDa95/00328</strain>
    </source>
</reference>
<evidence type="ECO:0000313" key="1">
    <source>
        <dbReference type="EMBL" id="KAH7668439.1"/>
    </source>
</evidence>